<evidence type="ECO:0000313" key="4">
    <source>
        <dbReference type="EMBL" id="KAK1734474.1"/>
    </source>
</evidence>
<evidence type="ECO:0000313" key="5">
    <source>
        <dbReference type="Proteomes" id="UP001224775"/>
    </source>
</evidence>
<organism evidence="4 5">
    <name type="scientific">Skeletonema marinoi</name>
    <dbReference type="NCBI Taxonomy" id="267567"/>
    <lineage>
        <taxon>Eukaryota</taxon>
        <taxon>Sar</taxon>
        <taxon>Stramenopiles</taxon>
        <taxon>Ochrophyta</taxon>
        <taxon>Bacillariophyta</taxon>
        <taxon>Coscinodiscophyceae</taxon>
        <taxon>Thalassiosirophycidae</taxon>
        <taxon>Thalassiosirales</taxon>
        <taxon>Skeletonemataceae</taxon>
        <taxon>Skeletonema</taxon>
        <taxon>Skeletonema marinoi-dohrnii complex</taxon>
    </lineage>
</organism>
<dbReference type="InterPro" id="IPR017850">
    <property type="entry name" value="Alkaline_phosphatase_core_sf"/>
</dbReference>
<gene>
    <name evidence="4" type="ORF">QTG54_014722</name>
</gene>
<evidence type="ECO:0008006" key="6">
    <source>
        <dbReference type="Google" id="ProtNLM"/>
    </source>
</evidence>
<name>A0AAD9D681_9STRA</name>
<protein>
    <recommendedName>
        <fullName evidence="6">Sulfatase N-terminal domain-containing protein</fullName>
    </recommendedName>
</protein>
<keyword evidence="3" id="KW-0732">Signal</keyword>
<dbReference type="GO" id="GO:0004065">
    <property type="term" value="F:arylsulfatase activity"/>
    <property type="evidence" value="ECO:0007669"/>
    <property type="project" value="TreeGrafter"/>
</dbReference>
<dbReference type="SUPFAM" id="SSF53649">
    <property type="entry name" value="Alkaline phosphatase-like"/>
    <property type="match status" value="1"/>
</dbReference>
<dbReference type="AlphaFoldDB" id="A0AAD9D681"/>
<dbReference type="Proteomes" id="UP001224775">
    <property type="component" value="Unassembled WGS sequence"/>
</dbReference>
<dbReference type="PANTHER" id="PTHR42693:SF49">
    <property type="entry name" value="SULFATASE N-TERMINAL DOMAIN-CONTAINING PROTEIN"/>
    <property type="match status" value="1"/>
</dbReference>
<dbReference type="PANTHER" id="PTHR42693">
    <property type="entry name" value="ARYLSULFATASE FAMILY MEMBER"/>
    <property type="match status" value="1"/>
</dbReference>
<feature type="chain" id="PRO_5042046379" description="Sulfatase N-terminal domain-containing protein" evidence="3">
    <location>
        <begin position="30"/>
        <end position="110"/>
    </location>
</feature>
<keyword evidence="5" id="KW-1185">Reference proteome</keyword>
<proteinExistence type="inferred from homology"/>
<dbReference type="Gene3D" id="3.40.720.10">
    <property type="entry name" value="Alkaline Phosphatase, subunit A"/>
    <property type="match status" value="1"/>
</dbReference>
<evidence type="ECO:0000256" key="1">
    <source>
        <dbReference type="ARBA" id="ARBA00008779"/>
    </source>
</evidence>
<accession>A0AAD9D681</accession>
<comment type="caution">
    <text evidence="4">The sequence shown here is derived from an EMBL/GenBank/DDBJ whole genome shotgun (WGS) entry which is preliminary data.</text>
</comment>
<feature type="compositionally biased region" description="Low complexity" evidence="2">
    <location>
        <begin position="63"/>
        <end position="80"/>
    </location>
</feature>
<reference evidence="4" key="1">
    <citation type="submission" date="2023-06" db="EMBL/GenBank/DDBJ databases">
        <title>Survivors Of The Sea: Transcriptome response of Skeletonema marinoi to long-term dormancy.</title>
        <authorList>
            <person name="Pinder M.I.M."/>
            <person name="Kourtchenko O."/>
            <person name="Robertson E.K."/>
            <person name="Larsson T."/>
            <person name="Maumus F."/>
            <person name="Osuna-Cruz C.M."/>
            <person name="Vancaester E."/>
            <person name="Stenow R."/>
            <person name="Vandepoele K."/>
            <person name="Ploug H."/>
            <person name="Bruchert V."/>
            <person name="Godhe A."/>
            <person name="Topel M."/>
        </authorList>
    </citation>
    <scope>NUCLEOTIDE SEQUENCE</scope>
    <source>
        <strain evidence="4">R05AC</strain>
    </source>
</reference>
<comment type="similarity">
    <text evidence="1">Belongs to the sulfatase family.</text>
</comment>
<evidence type="ECO:0000256" key="2">
    <source>
        <dbReference type="SAM" id="MobiDB-lite"/>
    </source>
</evidence>
<feature type="region of interest" description="Disordered" evidence="2">
    <location>
        <begin position="60"/>
        <end position="80"/>
    </location>
</feature>
<sequence>MGMIPGPSAFKAAIFFIVIILTLLPTTTTSSSSDGKQHKKRPPNVVILFADNLAYDDVGTFQTNNNRSSNDSSSRTPRTDTLATQGLKLLHWNSPAVLCSASRAALLTGK</sequence>
<dbReference type="EMBL" id="JATAAI010000038">
    <property type="protein sequence ID" value="KAK1734474.1"/>
    <property type="molecule type" value="Genomic_DNA"/>
</dbReference>
<evidence type="ECO:0000256" key="3">
    <source>
        <dbReference type="SAM" id="SignalP"/>
    </source>
</evidence>
<dbReference type="InterPro" id="IPR050738">
    <property type="entry name" value="Sulfatase"/>
</dbReference>
<feature type="signal peptide" evidence="3">
    <location>
        <begin position="1"/>
        <end position="29"/>
    </location>
</feature>